<dbReference type="AlphaFoldDB" id="F0VZM6"/>
<keyword evidence="9" id="KW-0206">Cytoskeleton</keyword>
<dbReference type="Gene3D" id="3.30.740.10">
    <property type="entry name" value="Protein Inhibitor Of Neuronal Nitric Oxide Synthase"/>
    <property type="match status" value="1"/>
</dbReference>
<keyword evidence="6" id="KW-0243">Dynein</keyword>
<dbReference type="SUPFAM" id="SSF48403">
    <property type="entry name" value="Ankyrin repeat"/>
    <property type="match status" value="1"/>
</dbReference>
<evidence type="ECO:0000256" key="4">
    <source>
        <dbReference type="ARBA" id="ARBA00022701"/>
    </source>
</evidence>
<keyword evidence="7 10" id="KW-0040">ANK repeat</keyword>
<evidence type="ECO:0000256" key="3">
    <source>
        <dbReference type="ARBA" id="ARBA00022490"/>
    </source>
</evidence>
<protein>
    <submittedName>
        <fullName evidence="11">Uncharacterized protein AlNc14C2G364</fullName>
    </submittedName>
</protein>
<feature type="repeat" description="ANK" evidence="10">
    <location>
        <begin position="313"/>
        <end position="345"/>
    </location>
</feature>
<dbReference type="GO" id="GO:0007017">
    <property type="term" value="P:microtubule-based process"/>
    <property type="evidence" value="ECO:0007669"/>
    <property type="project" value="InterPro"/>
</dbReference>
<name>F0VZM6_9STRA</name>
<feature type="repeat" description="ANK" evidence="10">
    <location>
        <begin position="280"/>
        <end position="312"/>
    </location>
</feature>
<keyword evidence="4" id="KW-0493">Microtubule</keyword>
<evidence type="ECO:0000256" key="5">
    <source>
        <dbReference type="ARBA" id="ARBA00022737"/>
    </source>
</evidence>
<dbReference type="InterPro" id="IPR019763">
    <property type="entry name" value="Dynein_light_1/2_CS"/>
</dbReference>
<dbReference type="InterPro" id="IPR002110">
    <property type="entry name" value="Ankyrin_rpt"/>
</dbReference>
<feature type="repeat" description="ANK" evidence="10">
    <location>
        <begin position="247"/>
        <end position="279"/>
    </location>
</feature>
<organism evidence="11">
    <name type="scientific">Albugo laibachii Nc14</name>
    <dbReference type="NCBI Taxonomy" id="890382"/>
    <lineage>
        <taxon>Eukaryota</taxon>
        <taxon>Sar</taxon>
        <taxon>Stramenopiles</taxon>
        <taxon>Oomycota</taxon>
        <taxon>Peronosporomycetes</taxon>
        <taxon>Albuginales</taxon>
        <taxon>Albuginaceae</taxon>
        <taxon>Albugo</taxon>
    </lineage>
</organism>
<dbReference type="EMBL" id="FR824047">
    <property type="protein sequence ID" value="CCA14256.1"/>
    <property type="molecule type" value="Genomic_DNA"/>
</dbReference>
<dbReference type="Gene3D" id="1.25.40.20">
    <property type="entry name" value="Ankyrin repeat-containing domain"/>
    <property type="match status" value="2"/>
</dbReference>
<comment type="similarity">
    <text evidence="2">Belongs to the dynein light chain family.</text>
</comment>
<dbReference type="PROSITE" id="PS01239">
    <property type="entry name" value="DYNEIN_LIGHT_1"/>
    <property type="match status" value="1"/>
</dbReference>
<keyword evidence="3" id="KW-0963">Cytoplasm</keyword>
<evidence type="ECO:0000256" key="1">
    <source>
        <dbReference type="ARBA" id="ARBA00004245"/>
    </source>
</evidence>
<dbReference type="PANTHER" id="PTHR24161">
    <property type="entry name" value="ANK_REP_REGION DOMAIN-CONTAINING PROTEIN-RELATED"/>
    <property type="match status" value="1"/>
</dbReference>
<feature type="repeat" description="ANK" evidence="10">
    <location>
        <begin position="346"/>
        <end position="373"/>
    </location>
</feature>
<dbReference type="InterPro" id="IPR036770">
    <property type="entry name" value="Ankyrin_rpt-contain_sf"/>
</dbReference>
<proteinExistence type="inferred from homology"/>
<dbReference type="InterPro" id="IPR001372">
    <property type="entry name" value="Dynein_light_chain_typ-1/2"/>
</dbReference>
<keyword evidence="5" id="KW-0677">Repeat</keyword>
<dbReference type="PROSITE" id="PS50297">
    <property type="entry name" value="ANK_REP_REGION"/>
    <property type="match status" value="4"/>
</dbReference>
<dbReference type="SMART" id="SM01375">
    <property type="entry name" value="Dynein_light"/>
    <property type="match status" value="1"/>
</dbReference>
<comment type="subcellular location">
    <subcellularLocation>
        <location evidence="1">Cytoplasm</location>
        <location evidence="1">Cytoskeleton</location>
    </subcellularLocation>
</comment>
<dbReference type="GO" id="GO:0005874">
    <property type="term" value="C:microtubule"/>
    <property type="evidence" value="ECO:0007669"/>
    <property type="project" value="UniProtKB-KW"/>
</dbReference>
<evidence type="ECO:0000256" key="2">
    <source>
        <dbReference type="ARBA" id="ARBA00010156"/>
    </source>
</evidence>
<evidence type="ECO:0000313" key="11">
    <source>
        <dbReference type="EMBL" id="CCA14256.1"/>
    </source>
</evidence>
<evidence type="ECO:0000256" key="6">
    <source>
        <dbReference type="ARBA" id="ARBA00023017"/>
    </source>
</evidence>
<evidence type="ECO:0000256" key="10">
    <source>
        <dbReference type="PROSITE-ProRule" id="PRU00023"/>
    </source>
</evidence>
<accession>F0VZM6</accession>
<dbReference type="PROSITE" id="PS50088">
    <property type="entry name" value="ANK_REPEAT"/>
    <property type="match status" value="4"/>
</dbReference>
<dbReference type="SUPFAM" id="SSF54648">
    <property type="entry name" value="DLC"/>
    <property type="match status" value="1"/>
</dbReference>
<reference evidence="11" key="2">
    <citation type="submission" date="2011-02" db="EMBL/GenBank/DDBJ databases">
        <authorList>
            <person name="MacLean D."/>
        </authorList>
    </citation>
    <scope>NUCLEOTIDE SEQUENCE</scope>
</reference>
<keyword evidence="8" id="KW-0505">Motor protein</keyword>
<evidence type="ECO:0000256" key="9">
    <source>
        <dbReference type="ARBA" id="ARBA00023212"/>
    </source>
</evidence>
<dbReference type="HOGENOM" id="CLU_546792_0_0_1"/>
<dbReference type="SMART" id="SM00248">
    <property type="entry name" value="ANK"/>
    <property type="match status" value="5"/>
</dbReference>
<dbReference type="PANTHER" id="PTHR24161:SF124">
    <property type="entry name" value="TRANSIENT RECEPTOR POTENTIAL CHANNEL PYREXIA"/>
    <property type="match status" value="1"/>
</dbReference>
<dbReference type="Pfam" id="PF12796">
    <property type="entry name" value="Ank_2"/>
    <property type="match status" value="2"/>
</dbReference>
<reference evidence="11" key="1">
    <citation type="journal article" date="2011" name="PLoS Biol.">
        <title>Gene gain and loss during evolution of obligate parasitism in the white rust pathogen of Arabidopsis thaliana.</title>
        <authorList>
            <person name="Kemen E."/>
            <person name="Gardiner A."/>
            <person name="Schultz-Larsen T."/>
            <person name="Kemen A.C."/>
            <person name="Balmuth A.L."/>
            <person name="Robert-Seilaniantz A."/>
            <person name="Bailey K."/>
            <person name="Holub E."/>
            <person name="Studholme D.J."/>
            <person name="Maclean D."/>
            <person name="Jones J.D."/>
        </authorList>
    </citation>
    <scope>NUCLEOTIDE SEQUENCE</scope>
</reference>
<gene>
    <name evidence="11" type="primary">AlNc14C2G364</name>
    <name evidence="11" type="ORF">ALNC14_003990</name>
</gene>
<dbReference type="Pfam" id="PF01221">
    <property type="entry name" value="Dynein_light"/>
    <property type="match status" value="1"/>
</dbReference>
<dbReference type="PRINTS" id="PR01415">
    <property type="entry name" value="ANKYRIN"/>
</dbReference>
<dbReference type="GO" id="GO:0030286">
    <property type="term" value="C:dynein complex"/>
    <property type="evidence" value="ECO:0007669"/>
    <property type="project" value="UniProtKB-KW"/>
</dbReference>
<sequence>MCPFHNLYAKLHNLAFPARQTLLSNSREETPLLHRRRTALMSFLSILQDFFSQFSESLLESIYQDQKCAVMNAWMVFLNMDQYFQSAHGRSSDLKVHHPLRLTAWHRARQCESEKCSVGTDEGILCSAELQKKDDWIESLESSLATAASPKKVVGCSQITLGKSSSGALPTLNIRPLNVDTTETLLEDFRDHLLQVYGNHFAGLHISLLSERSRWELSLYIACCIGHIYAVRLILFYHCDSNVTLEDDTSCLHVAARLGHTGIVQLLIENGADVNCTNDAGTTPLIAACRHGKVETAKYLVELGADISMHSLRRTYPLHAAIVAGNCDIVSYLISKGANVNVSTINGITPLHFAVELGNPQVCRMLLRNSADVFHETIIEFVVERHIVRIDHTILQMSKAPKKDDVMIGAIRIVYNDSTKDVEEAITNSASNALRALCKGEKLQYTEVAEQVKKEMEQMQPGAWHVIVGKSFGSFVTHEVKCLLYFFLGQIGFLVYRHG</sequence>
<evidence type="ECO:0000256" key="8">
    <source>
        <dbReference type="ARBA" id="ARBA00023175"/>
    </source>
</evidence>
<evidence type="ECO:0000256" key="7">
    <source>
        <dbReference type="ARBA" id="ARBA00023043"/>
    </source>
</evidence>
<dbReference type="InterPro" id="IPR037177">
    <property type="entry name" value="DLC_sf"/>
</dbReference>